<sequence length="172" mass="18633">MGILSGNPKDNPLHYGEIYDIWQFSMTAKGCISAYSALKYHAGDKELKKLIEQGIEQAQLEVAECDELLTNNGIAPAPTLPARPEAKLEDIPVGARFTDIEIAPMLSADCAAGLAACSMIMGKSIREDVGALFAKYHATKAALGLKILRVSKEKGWLVPPPLQMKRPELVNV</sequence>
<keyword evidence="2" id="KW-1185">Reference proteome</keyword>
<evidence type="ECO:0000313" key="2">
    <source>
        <dbReference type="Proteomes" id="UP001141950"/>
    </source>
</evidence>
<protein>
    <submittedName>
        <fullName evidence="1">DUF3231 family protein</fullName>
    </submittedName>
</protein>
<accession>A0A9X2MQM6</accession>
<dbReference type="RefSeq" id="WP_257444879.1">
    <property type="nucleotide sequence ID" value="NZ_JANIPJ010000005.1"/>
</dbReference>
<dbReference type="InterPro" id="IPR012347">
    <property type="entry name" value="Ferritin-like"/>
</dbReference>
<reference evidence="1" key="1">
    <citation type="submission" date="2022-08" db="EMBL/GenBank/DDBJ databases">
        <title>The genomic sequence of strain Paenibacillus sp. SCIV0701.</title>
        <authorList>
            <person name="Zhao H."/>
        </authorList>
    </citation>
    <scope>NUCLEOTIDE SEQUENCE</scope>
    <source>
        <strain evidence="1">SCIV0701</strain>
    </source>
</reference>
<dbReference type="Gene3D" id="1.20.1260.10">
    <property type="match status" value="1"/>
</dbReference>
<gene>
    <name evidence="1" type="ORF">NQZ67_09330</name>
</gene>
<name>A0A9X2MQM6_9BACL</name>
<dbReference type="InterPro" id="IPR021617">
    <property type="entry name" value="DUF3231"/>
</dbReference>
<evidence type="ECO:0000313" key="1">
    <source>
        <dbReference type="EMBL" id="MCR2804078.1"/>
    </source>
</evidence>
<dbReference type="EMBL" id="JANIPJ010000005">
    <property type="protein sequence ID" value="MCR2804078.1"/>
    <property type="molecule type" value="Genomic_DNA"/>
</dbReference>
<dbReference type="Pfam" id="PF11553">
    <property type="entry name" value="DUF3231"/>
    <property type="match status" value="1"/>
</dbReference>
<dbReference type="AlphaFoldDB" id="A0A9X2MQM6"/>
<organism evidence="1 2">
    <name type="scientific">Paenibacillus soyae</name>
    <dbReference type="NCBI Taxonomy" id="2969249"/>
    <lineage>
        <taxon>Bacteria</taxon>
        <taxon>Bacillati</taxon>
        <taxon>Bacillota</taxon>
        <taxon>Bacilli</taxon>
        <taxon>Bacillales</taxon>
        <taxon>Paenibacillaceae</taxon>
        <taxon>Paenibacillus</taxon>
    </lineage>
</organism>
<proteinExistence type="predicted"/>
<dbReference type="Proteomes" id="UP001141950">
    <property type="component" value="Unassembled WGS sequence"/>
</dbReference>
<comment type="caution">
    <text evidence="1">The sequence shown here is derived from an EMBL/GenBank/DDBJ whole genome shotgun (WGS) entry which is preliminary data.</text>
</comment>